<dbReference type="AlphaFoldDB" id="A0A9W6JY46"/>
<dbReference type="RefSeq" id="WP_213359972.1">
    <property type="nucleotide sequence ID" value="NZ_BSFM01000017.1"/>
</dbReference>
<dbReference type="CDD" id="cd03801">
    <property type="entry name" value="GT4_PimA-like"/>
    <property type="match status" value="1"/>
</dbReference>
<dbReference type="InterPro" id="IPR028098">
    <property type="entry name" value="Glyco_trans_4-like_N"/>
</dbReference>
<evidence type="ECO:0000259" key="2">
    <source>
        <dbReference type="Pfam" id="PF00534"/>
    </source>
</evidence>
<proteinExistence type="predicted"/>
<dbReference type="GO" id="GO:0016757">
    <property type="term" value="F:glycosyltransferase activity"/>
    <property type="evidence" value="ECO:0007669"/>
    <property type="project" value="InterPro"/>
</dbReference>
<evidence type="ECO:0000313" key="4">
    <source>
        <dbReference type="EMBL" id="GLK86010.1"/>
    </source>
</evidence>
<feature type="domain" description="Glycosyltransferase subfamily 4-like N-terminal" evidence="3">
    <location>
        <begin position="17"/>
        <end position="174"/>
    </location>
</feature>
<evidence type="ECO:0000259" key="3">
    <source>
        <dbReference type="Pfam" id="PF13439"/>
    </source>
</evidence>
<gene>
    <name evidence="4" type="ORF">GCM10017653_40800</name>
</gene>
<keyword evidence="5" id="KW-1185">Reference proteome</keyword>
<evidence type="ECO:0000256" key="1">
    <source>
        <dbReference type="ARBA" id="ARBA00022679"/>
    </source>
</evidence>
<dbReference type="InterPro" id="IPR023986">
    <property type="entry name" value="GlycosylTfrase_MSMEG0565"/>
</dbReference>
<dbReference type="PANTHER" id="PTHR46401">
    <property type="entry name" value="GLYCOSYLTRANSFERASE WBBK-RELATED"/>
    <property type="match status" value="1"/>
</dbReference>
<sequence length="396" mass="42170">MASSLRIAVLSHSTNPRGGVVHAMQLCEALADLGHRPVLHAPDFTGAGFFRPPRCEAVAFKVGPAPAGMTEMVEQRIADYVAHFEAAGTDGFDLFHAHDGISGNALATLKAHGRIPGFIRTVHHIDAFADPRLAALQERAIRAADGWLTVSRKWQVHLAEAYGLKAELSGNGVDGARFRPQPDGGEGALRESLGLGAGPAFLAVGGIEARKNTLRILDAFLQLRALRPDAELIVAGGASLLDHSAYREEFAARLAHGTGIHGGGIHGGHGVHITGPLADADMARLYRLADALVFASVKEGFGLCVLEAMACGVPVIVSHIAPFTEYLAEDEAIWCDPHRPASIADAMALALRPGVREVFAPRGLKVAARHDWTRVARAHLPLYTRLAEIARRSLHA</sequence>
<organism evidence="4 5">
    <name type="scientific">Ancylobacter defluvii</name>
    <dbReference type="NCBI Taxonomy" id="1282440"/>
    <lineage>
        <taxon>Bacteria</taxon>
        <taxon>Pseudomonadati</taxon>
        <taxon>Pseudomonadota</taxon>
        <taxon>Alphaproteobacteria</taxon>
        <taxon>Hyphomicrobiales</taxon>
        <taxon>Xanthobacteraceae</taxon>
        <taxon>Ancylobacter</taxon>
    </lineage>
</organism>
<comment type="caution">
    <text evidence="4">The sequence shown here is derived from an EMBL/GenBank/DDBJ whole genome shotgun (WGS) entry which is preliminary data.</text>
</comment>
<dbReference type="EMBL" id="BSFM01000017">
    <property type="protein sequence ID" value="GLK86010.1"/>
    <property type="molecule type" value="Genomic_DNA"/>
</dbReference>
<evidence type="ECO:0000313" key="5">
    <source>
        <dbReference type="Proteomes" id="UP001143330"/>
    </source>
</evidence>
<dbReference type="NCBIfam" id="TIGR04047">
    <property type="entry name" value="MSMEG_0565_glyc"/>
    <property type="match status" value="1"/>
</dbReference>
<feature type="domain" description="Glycosyl transferase family 1" evidence="2">
    <location>
        <begin position="199"/>
        <end position="352"/>
    </location>
</feature>
<dbReference type="Proteomes" id="UP001143330">
    <property type="component" value="Unassembled WGS sequence"/>
</dbReference>
<dbReference type="PANTHER" id="PTHR46401:SF2">
    <property type="entry name" value="GLYCOSYLTRANSFERASE WBBK-RELATED"/>
    <property type="match status" value="1"/>
</dbReference>
<dbReference type="Pfam" id="PF00534">
    <property type="entry name" value="Glycos_transf_1"/>
    <property type="match status" value="1"/>
</dbReference>
<dbReference type="Gene3D" id="3.40.50.2000">
    <property type="entry name" value="Glycogen Phosphorylase B"/>
    <property type="match status" value="2"/>
</dbReference>
<dbReference type="GO" id="GO:0009103">
    <property type="term" value="P:lipopolysaccharide biosynthetic process"/>
    <property type="evidence" value="ECO:0007669"/>
    <property type="project" value="TreeGrafter"/>
</dbReference>
<dbReference type="InterPro" id="IPR001296">
    <property type="entry name" value="Glyco_trans_1"/>
</dbReference>
<accession>A0A9W6JY46</accession>
<name>A0A9W6JY46_9HYPH</name>
<protein>
    <submittedName>
        <fullName evidence="4">Glycosyl transferase family 1</fullName>
    </submittedName>
</protein>
<dbReference type="Pfam" id="PF13439">
    <property type="entry name" value="Glyco_transf_4"/>
    <property type="match status" value="1"/>
</dbReference>
<reference evidence="4" key="2">
    <citation type="submission" date="2023-01" db="EMBL/GenBank/DDBJ databases">
        <authorList>
            <person name="Sun Q."/>
            <person name="Evtushenko L."/>
        </authorList>
    </citation>
    <scope>NUCLEOTIDE SEQUENCE</scope>
    <source>
        <strain evidence="4">VKM B-2789</strain>
    </source>
</reference>
<dbReference type="SUPFAM" id="SSF53756">
    <property type="entry name" value="UDP-Glycosyltransferase/glycogen phosphorylase"/>
    <property type="match status" value="1"/>
</dbReference>
<keyword evidence="1 4" id="KW-0808">Transferase</keyword>
<reference evidence="4" key="1">
    <citation type="journal article" date="2014" name="Int. J. Syst. Evol. Microbiol.">
        <title>Complete genome sequence of Corynebacterium casei LMG S-19264T (=DSM 44701T), isolated from a smear-ripened cheese.</title>
        <authorList>
            <consortium name="US DOE Joint Genome Institute (JGI-PGF)"/>
            <person name="Walter F."/>
            <person name="Albersmeier A."/>
            <person name="Kalinowski J."/>
            <person name="Ruckert C."/>
        </authorList>
    </citation>
    <scope>NUCLEOTIDE SEQUENCE</scope>
    <source>
        <strain evidence="4">VKM B-2789</strain>
    </source>
</reference>